<dbReference type="Proteomes" id="UP000035503">
    <property type="component" value="Chromosome"/>
</dbReference>
<reference evidence="1 2" key="1">
    <citation type="journal article" date="2015" name="Genome Announc.">
        <title>Complete Genome Sequence of 'Candidatus Liberibacter africanus,' a Bacterium Associated with Citrus Huanglongbing.</title>
        <authorList>
            <person name="Lin H."/>
            <person name="Pietersen G."/>
            <person name="Han C."/>
            <person name="Read D.A."/>
            <person name="Lou B."/>
            <person name="Gupta G."/>
            <person name="Civerolo E.L."/>
        </authorList>
    </citation>
    <scope>NUCLEOTIDE SEQUENCE [LARGE SCALE GENOMIC DNA]</scope>
    <source>
        <strain evidence="1 2">PTSAPSY</strain>
    </source>
</reference>
<dbReference type="EMBL" id="CP004021">
    <property type="protein sequence ID" value="AKK19754.1"/>
    <property type="molecule type" value="Genomic_DNA"/>
</dbReference>
<evidence type="ECO:0000313" key="1">
    <source>
        <dbReference type="EMBL" id="AKK19754.1"/>
    </source>
</evidence>
<name>A0A0G3I1M0_LIBAF</name>
<dbReference type="RefSeq" id="WP_047263845.1">
    <property type="nucleotide sequence ID" value="NZ_CP004021.1"/>
</dbReference>
<sequence>MSNIEEIIRKSNLEEQIQQAVRDIEFFACFEHVGFLFLVYNHLNECDLRLDAIEDSENVIKNIIDSIEVSKKAIIYTIKLIIRDLWEVEIDYNPILHELSYTRIYLLSLIGKEEQNLIPAQQIIEYALRVTGSPKPDTNKLKKTYLAIKNIWFGV</sequence>
<dbReference type="PATRIC" id="fig|1277257.4.peg.122"/>
<gene>
    <name evidence="1" type="ORF">G293_00540</name>
</gene>
<organism evidence="1 2">
    <name type="scientific">Candidatus Liberibacter africanus PTSAPSY</name>
    <dbReference type="NCBI Taxonomy" id="1277257"/>
    <lineage>
        <taxon>Bacteria</taxon>
        <taxon>Pseudomonadati</taxon>
        <taxon>Pseudomonadota</taxon>
        <taxon>Alphaproteobacteria</taxon>
        <taxon>Hyphomicrobiales</taxon>
        <taxon>Rhizobiaceae</taxon>
        <taxon>Liberibacter</taxon>
    </lineage>
</organism>
<dbReference type="KEGG" id="lau:G293_00540"/>
<proteinExistence type="predicted"/>
<keyword evidence="2" id="KW-1185">Reference proteome</keyword>
<accession>A0A0G3I1M0</accession>
<dbReference type="AlphaFoldDB" id="A0A0G3I1M0"/>
<protein>
    <submittedName>
        <fullName evidence="1">Uncharacterized protein</fullName>
    </submittedName>
</protein>
<evidence type="ECO:0000313" key="2">
    <source>
        <dbReference type="Proteomes" id="UP000035503"/>
    </source>
</evidence>